<sequence>MIRSAKREDAPQVMPLIQAAIGSIACLLAGTTDGELALSRLEAFYKQKGNRISYEHVIVEEREGRAVGMLIAYPGDGAGALDKPFMVNLQSGACIIKEARDGEYYFDAIAVDESFRGQGIAQHLMLAGEKRAIAAGYDKVGLIVEEYNDRAYDLYKKKGFHEDGGLQIGENSYRRMVKRALG</sequence>
<keyword evidence="5" id="KW-1185">Reference proteome</keyword>
<feature type="domain" description="N-acetyltransferase" evidence="3">
    <location>
        <begin position="1"/>
        <end position="181"/>
    </location>
</feature>
<dbReference type="PROSITE" id="PS51186">
    <property type="entry name" value="GNAT"/>
    <property type="match status" value="1"/>
</dbReference>
<evidence type="ECO:0000259" key="3">
    <source>
        <dbReference type="PROSITE" id="PS51186"/>
    </source>
</evidence>
<dbReference type="RefSeq" id="WP_379190984.1">
    <property type="nucleotide sequence ID" value="NZ_JBHSOW010000095.1"/>
</dbReference>
<dbReference type="EC" id="2.3.1.-" evidence="4"/>
<dbReference type="Gene3D" id="3.40.630.30">
    <property type="match status" value="1"/>
</dbReference>
<dbReference type="InterPro" id="IPR000182">
    <property type="entry name" value="GNAT_dom"/>
</dbReference>
<dbReference type="PROSITE" id="PS51257">
    <property type="entry name" value="PROKAR_LIPOPROTEIN"/>
    <property type="match status" value="1"/>
</dbReference>
<keyword evidence="2 4" id="KW-0012">Acyltransferase</keyword>
<dbReference type="Pfam" id="PF00583">
    <property type="entry name" value="Acetyltransf_1"/>
    <property type="match status" value="1"/>
</dbReference>
<dbReference type="CDD" id="cd04301">
    <property type="entry name" value="NAT_SF"/>
    <property type="match status" value="1"/>
</dbReference>
<dbReference type="Proteomes" id="UP001596047">
    <property type="component" value="Unassembled WGS sequence"/>
</dbReference>
<dbReference type="InterPro" id="IPR050680">
    <property type="entry name" value="YpeA/RimI_acetyltransf"/>
</dbReference>
<accession>A0ABW0W5R4</accession>
<name>A0ABW0W5R4_9BACL</name>
<evidence type="ECO:0000256" key="2">
    <source>
        <dbReference type="ARBA" id="ARBA00023315"/>
    </source>
</evidence>
<dbReference type="SUPFAM" id="SSF55729">
    <property type="entry name" value="Acyl-CoA N-acyltransferases (Nat)"/>
    <property type="match status" value="1"/>
</dbReference>
<dbReference type="EMBL" id="JBHSOW010000095">
    <property type="protein sequence ID" value="MFC5652349.1"/>
    <property type="molecule type" value="Genomic_DNA"/>
</dbReference>
<organism evidence="4 5">
    <name type="scientific">Paenibacillus solisilvae</name>
    <dbReference type="NCBI Taxonomy" id="2486751"/>
    <lineage>
        <taxon>Bacteria</taxon>
        <taxon>Bacillati</taxon>
        <taxon>Bacillota</taxon>
        <taxon>Bacilli</taxon>
        <taxon>Bacillales</taxon>
        <taxon>Paenibacillaceae</taxon>
        <taxon>Paenibacillus</taxon>
    </lineage>
</organism>
<proteinExistence type="predicted"/>
<reference evidence="5" key="1">
    <citation type="journal article" date="2019" name="Int. J. Syst. Evol. Microbiol.">
        <title>The Global Catalogue of Microorganisms (GCM) 10K type strain sequencing project: providing services to taxonomists for standard genome sequencing and annotation.</title>
        <authorList>
            <consortium name="The Broad Institute Genomics Platform"/>
            <consortium name="The Broad Institute Genome Sequencing Center for Infectious Disease"/>
            <person name="Wu L."/>
            <person name="Ma J."/>
        </authorList>
    </citation>
    <scope>NUCLEOTIDE SEQUENCE [LARGE SCALE GENOMIC DNA]</scope>
    <source>
        <strain evidence="5">CGMCC 1.3240</strain>
    </source>
</reference>
<dbReference type="PANTHER" id="PTHR43420">
    <property type="entry name" value="ACETYLTRANSFERASE"/>
    <property type="match status" value="1"/>
</dbReference>
<gene>
    <name evidence="4" type="ORF">ACFPYJ_25195</name>
</gene>
<protein>
    <submittedName>
        <fullName evidence="4">GNAT family N-acetyltransferase</fullName>
        <ecNumber evidence="4">2.3.1.-</ecNumber>
    </submittedName>
</protein>
<dbReference type="GO" id="GO:0016746">
    <property type="term" value="F:acyltransferase activity"/>
    <property type="evidence" value="ECO:0007669"/>
    <property type="project" value="UniProtKB-KW"/>
</dbReference>
<evidence type="ECO:0000313" key="4">
    <source>
        <dbReference type="EMBL" id="MFC5652349.1"/>
    </source>
</evidence>
<comment type="caution">
    <text evidence="4">The sequence shown here is derived from an EMBL/GenBank/DDBJ whole genome shotgun (WGS) entry which is preliminary data.</text>
</comment>
<evidence type="ECO:0000256" key="1">
    <source>
        <dbReference type="ARBA" id="ARBA00022679"/>
    </source>
</evidence>
<keyword evidence="1 4" id="KW-0808">Transferase</keyword>
<evidence type="ECO:0000313" key="5">
    <source>
        <dbReference type="Proteomes" id="UP001596047"/>
    </source>
</evidence>
<dbReference type="InterPro" id="IPR016181">
    <property type="entry name" value="Acyl_CoA_acyltransferase"/>
</dbReference>